<feature type="compositionally biased region" description="Polar residues" evidence="1">
    <location>
        <begin position="456"/>
        <end position="466"/>
    </location>
</feature>
<feature type="region of interest" description="Disordered" evidence="1">
    <location>
        <begin position="445"/>
        <end position="476"/>
    </location>
</feature>
<reference evidence="2 3" key="1">
    <citation type="journal article" date="2024" name="Nat. Commun.">
        <title>Phylogenomics reveals the evolutionary origins of lichenization in chlorophyte algae.</title>
        <authorList>
            <person name="Puginier C."/>
            <person name="Libourel C."/>
            <person name="Otte J."/>
            <person name="Skaloud P."/>
            <person name="Haon M."/>
            <person name="Grisel S."/>
            <person name="Petersen M."/>
            <person name="Berrin J.G."/>
            <person name="Delaux P.M."/>
            <person name="Dal Grande F."/>
            <person name="Keller J."/>
        </authorList>
    </citation>
    <scope>NUCLEOTIDE SEQUENCE [LARGE SCALE GENOMIC DNA]</scope>
    <source>
        <strain evidence="2 3">SAG 2145</strain>
    </source>
</reference>
<dbReference type="SUPFAM" id="SSF140860">
    <property type="entry name" value="Pseudo ankyrin repeat-like"/>
    <property type="match status" value="2"/>
</dbReference>
<accession>A0AAW1QNK0</accession>
<dbReference type="InterPro" id="IPR036770">
    <property type="entry name" value="Ankyrin_rpt-contain_sf"/>
</dbReference>
<comment type="caution">
    <text evidence="2">The sequence shown here is derived from an EMBL/GenBank/DDBJ whole genome shotgun (WGS) entry which is preliminary data.</text>
</comment>
<dbReference type="PANTHER" id="PTHR46586">
    <property type="entry name" value="ANKYRIN REPEAT-CONTAINING PROTEIN"/>
    <property type="match status" value="1"/>
</dbReference>
<gene>
    <name evidence="2" type="ORF">WJX74_009692</name>
</gene>
<dbReference type="AlphaFoldDB" id="A0AAW1QNK0"/>
<proteinExistence type="predicted"/>
<sequence>MLRALSRSCAESSRRSSSDQTTCKIADVPGTLYGQQLLEGNAGLLFVNPRTFVLDSDQLPKVMVQLELPAFSLDDWSYPGILSRIQRCLGDFALVARDGDAAMLEWLKWEQAPDIPEECREHHEDAVCTIAAAYGYLDTLKYARSLEMPLPWSHLTTAAAALFGRLSVLQWLRRPEHVPGPCHWDECCTTFAASRGDQQMLEWLRSKQHEEPCPWGPKLCSSAIKHGHLDMLHWARAQQPPVRWDWYSCNAAAELGDLKALRWLRSQGCPWELQTLITLAVMNGQNHILEGLLIKDESLIQGDPQGLNKLPEGASMRDFFTRMCSDELKQTVIQTLPNQTLMYLADAGFPMDSNLYAQQALWDARDTYCAFHGLIRWFRKVGHEQLTNSVTTGVIYKPFVSSSRKSYQLLDLISQLPGDILHKVAHAAGIGYVLHEFEAFEPAEPANTEQPYDAAASTSFNASPGKNTEIVHPANP</sequence>
<keyword evidence="3" id="KW-1185">Reference proteome</keyword>
<dbReference type="EMBL" id="JALJOS010000029">
    <property type="protein sequence ID" value="KAK9822967.1"/>
    <property type="molecule type" value="Genomic_DNA"/>
</dbReference>
<evidence type="ECO:0000256" key="1">
    <source>
        <dbReference type="SAM" id="MobiDB-lite"/>
    </source>
</evidence>
<dbReference type="Gene3D" id="1.25.40.20">
    <property type="entry name" value="Ankyrin repeat-containing domain"/>
    <property type="match status" value="1"/>
</dbReference>
<evidence type="ECO:0000313" key="3">
    <source>
        <dbReference type="Proteomes" id="UP001438707"/>
    </source>
</evidence>
<dbReference type="Proteomes" id="UP001438707">
    <property type="component" value="Unassembled WGS sequence"/>
</dbReference>
<protein>
    <submittedName>
        <fullName evidence="2">Uncharacterized protein</fullName>
    </submittedName>
</protein>
<dbReference type="PANTHER" id="PTHR46586:SF3">
    <property type="entry name" value="ANKYRIN REPEAT-CONTAINING PROTEIN"/>
    <property type="match status" value="1"/>
</dbReference>
<organism evidence="2 3">
    <name type="scientific">Apatococcus lobatus</name>
    <dbReference type="NCBI Taxonomy" id="904363"/>
    <lineage>
        <taxon>Eukaryota</taxon>
        <taxon>Viridiplantae</taxon>
        <taxon>Chlorophyta</taxon>
        <taxon>core chlorophytes</taxon>
        <taxon>Trebouxiophyceae</taxon>
        <taxon>Chlorellales</taxon>
        <taxon>Chlorellaceae</taxon>
        <taxon>Apatococcus</taxon>
    </lineage>
</organism>
<dbReference type="InterPro" id="IPR052050">
    <property type="entry name" value="SecEffector_AnkRepeat"/>
</dbReference>
<name>A0AAW1QNK0_9CHLO</name>
<evidence type="ECO:0000313" key="2">
    <source>
        <dbReference type="EMBL" id="KAK9822967.1"/>
    </source>
</evidence>